<dbReference type="OrthoDB" id="5571764at2"/>
<evidence type="ECO:0000313" key="1">
    <source>
        <dbReference type="EMBL" id="OAI17584.1"/>
    </source>
</evidence>
<proteinExistence type="predicted"/>
<reference evidence="2" key="1">
    <citation type="submission" date="2016-03" db="EMBL/GenBank/DDBJ databases">
        <authorList>
            <person name="Heylen K."/>
            <person name="De Vos P."/>
            <person name="Vekeman B."/>
        </authorList>
    </citation>
    <scope>NUCLEOTIDE SEQUENCE [LARGE SCALE GENOMIC DNA]</scope>
    <source>
        <strain evidence="2">R-45383</strain>
    </source>
</reference>
<sequence>MKVNLLIFSILLGVFASNNVLAKPYSSILPAQFPVKKILITVSSQSTSGNADIYHVSLKANGNSFLAKNNEKQPLKISTDTLIELLNDFYSVHFFEIPDTFHIKKKAVLKDNGIVTTIVNKELAATDSKKVCVQLREYKKCVSVIDNQPAGISQIVNKIETLIESAGR</sequence>
<dbReference type="RefSeq" id="WP_064029555.1">
    <property type="nucleotide sequence ID" value="NZ_LUUK01000177.1"/>
</dbReference>
<name>A0A177NJ33_9GAMM</name>
<organism evidence="1 2">
    <name type="scientific">Methylomonas koyamae</name>
    <dbReference type="NCBI Taxonomy" id="702114"/>
    <lineage>
        <taxon>Bacteria</taxon>
        <taxon>Pseudomonadati</taxon>
        <taxon>Pseudomonadota</taxon>
        <taxon>Gammaproteobacteria</taxon>
        <taxon>Methylococcales</taxon>
        <taxon>Methylococcaceae</taxon>
        <taxon>Methylomonas</taxon>
    </lineage>
</organism>
<gene>
    <name evidence="1" type="ORF">A1355_08075</name>
</gene>
<dbReference type="EMBL" id="LUUK01000177">
    <property type="protein sequence ID" value="OAI17584.1"/>
    <property type="molecule type" value="Genomic_DNA"/>
</dbReference>
<comment type="caution">
    <text evidence="1">The sequence shown here is derived from an EMBL/GenBank/DDBJ whole genome shotgun (WGS) entry which is preliminary data.</text>
</comment>
<protein>
    <submittedName>
        <fullName evidence="1">Uncharacterized protein</fullName>
    </submittedName>
</protein>
<accession>A0A177NJ33</accession>
<evidence type="ECO:0000313" key="2">
    <source>
        <dbReference type="Proteomes" id="UP000077628"/>
    </source>
</evidence>
<dbReference type="AlphaFoldDB" id="A0A177NJ33"/>
<keyword evidence="2" id="KW-1185">Reference proteome</keyword>
<dbReference type="Proteomes" id="UP000077628">
    <property type="component" value="Unassembled WGS sequence"/>
</dbReference>